<proteinExistence type="predicted"/>
<reference evidence="1 2" key="2">
    <citation type="journal article" date="2013" name="Genome Biol. Evol.">
        <title>Genome sequencing of Giardia lamblia genotypes A2 and B isolates (DH and GS) and comparative analysis with the genomes of genotypes A1 and E (WB and Pig).</title>
        <authorList>
            <person name="Adam R.D."/>
            <person name="Dahlstrom E.W."/>
            <person name="Martens C.A."/>
            <person name="Bruno D.P."/>
            <person name="Barbian K.D."/>
            <person name="Ricklefs S.M."/>
            <person name="Hernandez M.M."/>
            <person name="Narla N.P."/>
            <person name="Patel R.B."/>
            <person name="Porcella S.F."/>
            <person name="Nash T.E."/>
        </authorList>
    </citation>
    <scope>NUCLEOTIDE SEQUENCE [LARGE SCALE GENOMIC DNA]</scope>
    <source>
        <strain evidence="1 2">GS</strain>
    </source>
</reference>
<dbReference type="VEuPathDB" id="GiardiaDB:GL50803_0028629"/>
<dbReference type="EMBL" id="AHHH01000046">
    <property type="protein sequence ID" value="ESU43510.1"/>
    <property type="molecule type" value="Genomic_DNA"/>
</dbReference>
<evidence type="ECO:0000313" key="1">
    <source>
        <dbReference type="EMBL" id="ESU43510.1"/>
    </source>
</evidence>
<dbReference type="VEuPathDB" id="GiardiaDB:QR46_3024"/>
<comment type="caution">
    <text evidence="1">The sequence shown here is derived from an EMBL/GenBank/DDBJ whole genome shotgun (WGS) entry which is preliminary data.</text>
</comment>
<gene>
    <name evidence="1" type="ORF">GSB_151925</name>
</gene>
<dbReference type="SUPFAM" id="SSF50978">
    <property type="entry name" value="WD40 repeat-like"/>
    <property type="match status" value="1"/>
</dbReference>
<dbReference type="AlphaFoldDB" id="V6U2M8"/>
<keyword evidence="1" id="KW-0436">Ligase</keyword>
<feature type="non-terminal residue" evidence="1">
    <location>
        <position position="1"/>
    </location>
</feature>
<organism evidence="1 2">
    <name type="scientific">Giardia intestinalis</name>
    <name type="common">Giardia lamblia</name>
    <dbReference type="NCBI Taxonomy" id="5741"/>
    <lineage>
        <taxon>Eukaryota</taxon>
        <taxon>Metamonada</taxon>
        <taxon>Diplomonadida</taxon>
        <taxon>Hexamitidae</taxon>
        <taxon>Giardiinae</taxon>
        <taxon>Giardia</taxon>
    </lineage>
</organism>
<name>V6U2M8_GIAIN</name>
<evidence type="ECO:0000313" key="2">
    <source>
        <dbReference type="Proteomes" id="UP000018040"/>
    </source>
</evidence>
<accession>V6U2M8</accession>
<reference evidence="2" key="1">
    <citation type="submission" date="2012-02" db="EMBL/GenBank/DDBJ databases">
        <title>Genome sequencing of Giardia lamblia Genotypes A2 and B isolates (DH and GS) and comparative analysis with the genomes of Genotypes A1 and E (WB and Pig).</title>
        <authorList>
            <person name="Adam R."/>
            <person name="Dahlstrom E."/>
            <person name="Martens C."/>
            <person name="Bruno D."/>
            <person name="Barbian K."/>
            <person name="Porcella S.F."/>
            <person name="Nash T."/>
        </authorList>
    </citation>
    <scope>NUCLEOTIDE SEQUENCE</scope>
    <source>
        <strain evidence="2">GS</strain>
    </source>
</reference>
<dbReference type="Proteomes" id="UP000018040">
    <property type="component" value="Unassembled WGS sequence"/>
</dbReference>
<sequence>VRPRTWSSWGPWMSSNPTALRATCASEFLITPTDTRGFSGPSLAASARCLPGLPGRLSRWFELLQAADLPSSDFPQPTGPSAPLQIPGMDRPPAGIVELEDGYAVGSYSGAVVHVPMRKSGTREAGATVLHSPANAPVTALARGRLLYSGFRSGELAVGGEICARLNTAFPTSLHAAGPGPCELLVVGTSGGAVAMYDPAKSVFVHTVPIYSDASGRFETRPSYATVLPSLGCLCAACGSTLSVVDARMGRRAQCLELRLGSPPSRGARITALAALPWGGVLAGTDASAVHALDLSAVHPEDAADTVLCHTGPVKSMSVRGAALVSGSARRLAVHALVGKELKPRYCTDLDSVLCGLCPSAAALANRTIVGVPPIEGFPKSNCGI</sequence>
<dbReference type="OrthoDB" id="10253665at2759"/>
<dbReference type="VEuPathDB" id="GiardiaDB:DHA2_151314"/>
<keyword evidence="1" id="KW-0030">Aminoacyl-tRNA synthetase</keyword>
<dbReference type="GO" id="GO:0004812">
    <property type="term" value="F:aminoacyl-tRNA ligase activity"/>
    <property type="evidence" value="ECO:0007669"/>
    <property type="project" value="UniProtKB-KW"/>
</dbReference>
<protein>
    <submittedName>
        <fullName evidence="1">Valyl-tRNA synthetase</fullName>
    </submittedName>
</protein>
<dbReference type="InterPro" id="IPR036322">
    <property type="entry name" value="WD40_repeat_dom_sf"/>
</dbReference>